<dbReference type="Proteomes" id="UP000631421">
    <property type="component" value="Unassembled WGS sequence"/>
</dbReference>
<evidence type="ECO:0000256" key="3">
    <source>
        <dbReference type="HAMAP-Rule" id="MF_01384"/>
    </source>
</evidence>
<comment type="similarity">
    <text evidence="1 3">Belongs to the UreD family.</text>
</comment>
<reference evidence="4" key="2">
    <citation type="submission" date="2020-08" db="EMBL/GenBank/DDBJ databases">
        <authorList>
            <person name="Chen M."/>
            <person name="Teng W."/>
            <person name="Zhao L."/>
            <person name="Hu C."/>
            <person name="Zhou Y."/>
            <person name="Han B."/>
            <person name="Song L."/>
            <person name="Shu W."/>
        </authorList>
    </citation>
    <scope>NUCLEOTIDE SEQUENCE</scope>
    <source>
        <strain evidence="4">FACHB-1277</strain>
    </source>
</reference>
<reference evidence="4" key="1">
    <citation type="journal article" date="2015" name="ISME J.">
        <title>Draft Genome Sequence of Streptomyces incarnatus NRRL8089, which Produces the Nucleoside Antibiotic Sinefungin.</title>
        <authorList>
            <person name="Oshima K."/>
            <person name="Hattori M."/>
            <person name="Shimizu H."/>
            <person name="Fukuda K."/>
            <person name="Nemoto M."/>
            <person name="Inagaki K."/>
            <person name="Tamura T."/>
        </authorList>
    </citation>
    <scope>NUCLEOTIDE SEQUENCE</scope>
    <source>
        <strain evidence="4">FACHB-1277</strain>
    </source>
</reference>
<comment type="caution">
    <text evidence="4">The sequence shown here is derived from an EMBL/GenBank/DDBJ whole genome shotgun (WGS) entry which is preliminary data.</text>
</comment>
<evidence type="ECO:0000313" key="4">
    <source>
        <dbReference type="EMBL" id="MBD2149073.1"/>
    </source>
</evidence>
<keyword evidence="2 3" id="KW-0143">Chaperone</keyword>
<proteinExistence type="inferred from homology"/>
<sequence length="275" mass="31183">MTSNYWTGRLDLDFTKRNQQTVLTRSYAVAPWKIQRSLYPEGEEVCHCVLLHTAGGFVGGDRLAAHIHLAPQTQALLTTASATKIYRSNGADALQDVQIHIGEGASLEWFPQETIAFAESQYRQTTRIELANQATCTFWEIVRFGRTARGEKFLNGNWRSQTQVWRNQKPLWIDQQWLKGDPQILASANALNDYAIAASFVFVGAEVSPELVTRIRATWELGNYEGMSGVTRSLCGLVCRYCGDSSSDARKWFQQIWQLLRVSYRGRAICVPRVW</sequence>
<name>A0A926Z4Z6_9CYAN</name>
<dbReference type="PANTHER" id="PTHR33643:SF1">
    <property type="entry name" value="UREASE ACCESSORY PROTEIN D"/>
    <property type="match status" value="1"/>
</dbReference>
<dbReference type="EMBL" id="JACJPY010000005">
    <property type="protein sequence ID" value="MBD2149073.1"/>
    <property type="molecule type" value="Genomic_DNA"/>
</dbReference>
<evidence type="ECO:0000256" key="2">
    <source>
        <dbReference type="ARBA" id="ARBA00023186"/>
    </source>
</evidence>
<keyword evidence="3" id="KW-0996">Nickel insertion</keyword>
<dbReference type="RefSeq" id="WP_190349404.1">
    <property type="nucleotide sequence ID" value="NZ_JACJPY010000005.1"/>
</dbReference>
<dbReference type="InterPro" id="IPR002669">
    <property type="entry name" value="UreD"/>
</dbReference>
<dbReference type="PANTHER" id="PTHR33643">
    <property type="entry name" value="UREASE ACCESSORY PROTEIN D"/>
    <property type="match status" value="1"/>
</dbReference>
<keyword evidence="5" id="KW-1185">Reference proteome</keyword>
<dbReference type="GO" id="GO:0016151">
    <property type="term" value="F:nickel cation binding"/>
    <property type="evidence" value="ECO:0007669"/>
    <property type="project" value="UniProtKB-UniRule"/>
</dbReference>
<dbReference type="Pfam" id="PF01774">
    <property type="entry name" value="UreD"/>
    <property type="match status" value="1"/>
</dbReference>
<accession>A0A926Z4Z6</accession>
<comment type="subunit">
    <text evidence="3">UreD, UreF and UreG form a complex that acts as a GTP-hydrolysis-dependent molecular chaperone, activating the urease apoprotein by helping to assemble the nickel containing metallocenter of UreC. The UreE protein probably delivers the nickel.</text>
</comment>
<evidence type="ECO:0000313" key="5">
    <source>
        <dbReference type="Proteomes" id="UP000631421"/>
    </source>
</evidence>
<evidence type="ECO:0000256" key="1">
    <source>
        <dbReference type="ARBA" id="ARBA00007177"/>
    </source>
</evidence>
<dbReference type="HAMAP" id="MF_01384">
    <property type="entry name" value="UreD"/>
    <property type="match status" value="1"/>
</dbReference>
<protein>
    <recommendedName>
        <fullName evidence="3">Urease accessory protein UreD</fullName>
    </recommendedName>
</protein>
<dbReference type="GO" id="GO:0005737">
    <property type="term" value="C:cytoplasm"/>
    <property type="evidence" value="ECO:0007669"/>
    <property type="project" value="UniProtKB-SubCell"/>
</dbReference>
<keyword evidence="3" id="KW-0963">Cytoplasm</keyword>
<gene>
    <name evidence="3" type="primary">ureD</name>
    <name evidence="4" type="ORF">H6F44_02875</name>
</gene>
<dbReference type="AlphaFoldDB" id="A0A926Z4Z6"/>
<comment type="subcellular location">
    <subcellularLocation>
        <location evidence="3">Cytoplasm</location>
    </subcellularLocation>
</comment>
<comment type="function">
    <text evidence="3">Required for maturation of urease via the functional incorporation of the urease nickel metallocenter.</text>
</comment>
<organism evidence="4 5">
    <name type="scientific">Pseudanabaena cinerea FACHB-1277</name>
    <dbReference type="NCBI Taxonomy" id="2949581"/>
    <lineage>
        <taxon>Bacteria</taxon>
        <taxon>Bacillati</taxon>
        <taxon>Cyanobacteriota</taxon>
        <taxon>Cyanophyceae</taxon>
        <taxon>Pseudanabaenales</taxon>
        <taxon>Pseudanabaenaceae</taxon>
        <taxon>Pseudanabaena</taxon>
        <taxon>Pseudanabaena cinerea</taxon>
    </lineage>
</organism>